<dbReference type="GO" id="GO:0019856">
    <property type="term" value="P:pyrimidine nucleobase biosynthetic process"/>
    <property type="evidence" value="ECO:0007669"/>
    <property type="project" value="TreeGrafter"/>
</dbReference>
<evidence type="ECO:0000256" key="3">
    <source>
        <dbReference type="ARBA" id="ARBA00012291"/>
    </source>
</evidence>
<evidence type="ECO:0000313" key="13">
    <source>
        <dbReference type="Proteomes" id="UP000316603"/>
    </source>
</evidence>
<evidence type="ECO:0000256" key="4">
    <source>
        <dbReference type="ARBA" id="ARBA00022598"/>
    </source>
</evidence>
<evidence type="ECO:0000313" key="12">
    <source>
        <dbReference type="EMBL" id="TWF84141.1"/>
    </source>
</evidence>
<dbReference type="Proteomes" id="UP000316603">
    <property type="component" value="Unassembled WGS sequence"/>
</dbReference>
<protein>
    <recommendedName>
        <fullName evidence="3">CTP synthase (glutamine hydrolyzing)</fullName>
        <ecNumber evidence="3">6.3.4.2</ecNumber>
    </recommendedName>
</protein>
<dbReference type="Pfam" id="PF00117">
    <property type="entry name" value="GATase"/>
    <property type="match status" value="1"/>
</dbReference>
<dbReference type="Gene3D" id="3.40.50.880">
    <property type="match status" value="1"/>
</dbReference>
<keyword evidence="6" id="KW-0067">ATP-binding</keyword>
<keyword evidence="5" id="KW-0547">Nucleotide-binding</keyword>
<gene>
    <name evidence="12" type="ORF">FHX78_111075</name>
</gene>
<reference evidence="12 13" key="1">
    <citation type="submission" date="2019-06" db="EMBL/GenBank/DDBJ databases">
        <title>Sequencing the genomes of 1000 actinobacteria strains.</title>
        <authorList>
            <person name="Klenk H.-P."/>
        </authorList>
    </citation>
    <scope>NUCLEOTIDE SEQUENCE [LARGE SCALE GENOMIC DNA]</scope>
    <source>
        <strain evidence="12 13">DSM 41695</strain>
    </source>
</reference>
<dbReference type="InterPro" id="IPR033828">
    <property type="entry name" value="GATase1_CTP_Synthase"/>
</dbReference>
<sequence>MSVSAQPRLALVGDRGNHDEPSHPKIDAMREQWDLTTEWIPTTDLHDVSLLEGFDGIWVVPGAPYFNQKGVHLAVRHARENGLPFLGTCGGFFSALIEHAQNVLHLPEAEGVDEDPEKLMPLVTPLKCSFRGEKAPLKVRPGSLLASIYGTTEVEEIFHCDYGLTDAFMDSASQGALRISAWDTDGAPRALEITGHPFFMGSLFQPELSSAPGEEHVILRAFLAAVRTRAGVLTAQSAT</sequence>
<evidence type="ECO:0000256" key="5">
    <source>
        <dbReference type="ARBA" id="ARBA00022741"/>
    </source>
</evidence>
<evidence type="ECO:0000256" key="8">
    <source>
        <dbReference type="ARBA" id="ARBA00022975"/>
    </source>
</evidence>
<dbReference type="GO" id="GO:0042802">
    <property type="term" value="F:identical protein binding"/>
    <property type="evidence" value="ECO:0007669"/>
    <property type="project" value="TreeGrafter"/>
</dbReference>
<dbReference type="InterPro" id="IPR017926">
    <property type="entry name" value="GATASE"/>
</dbReference>
<comment type="pathway">
    <text evidence="1">Pyrimidine metabolism; CTP biosynthesis via de novo pathway; CTP from UDP: step 2/2.</text>
</comment>
<organism evidence="12 13">
    <name type="scientific">Streptomyces capillispiralis</name>
    <dbReference type="NCBI Taxonomy" id="68182"/>
    <lineage>
        <taxon>Bacteria</taxon>
        <taxon>Bacillati</taxon>
        <taxon>Actinomycetota</taxon>
        <taxon>Actinomycetes</taxon>
        <taxon>Kitasatosporales</taxon>
        <taxon>Streptomycetaceae</taxon>
        <taxon>Streptomyces</taxon>
    </lineage>
</organism>
<keyword evidence="12" id="KW-0808">Transferase</keyword>
<comment type="caution">
    <text evidence="12">The sequence shown here is derived from an EMBL/GenBank/DDBJ whole genome shotgun (WGS) entry which is preliminary data.</text>
</comment>
<evidence type="ECO:0000256" key="7">
    <source>
        <dbReference type="ARBA" id="ARBA00022962"/>
    </source>
</evidence>
<keyword evidence="7 12" id="KW-0315">Glutamine amidotransferase</keyword>
<evidence type="ECO:0000259" key="11">
    <source>
        <dbReference type="Pfam" id="PF00117"/>
    </source>
</evidence>
<keyword evidence="4" id="KW-0436">Ligase</keyword>
<evidence type="ECO:0000256" key="10">
    <source>
        <dbReference type="SAM" id="MobiDB-lite"/>
    </source>
</evidence>
<dbReference type="GO" id="GO:0005524">
    <property type="term" value="F:ATP binding"/>
    <property type="evidence" value="ECO:0007669"/>
    <property type="project" value="UniProtKB-KW"/>
</dbReference>
<name>A0A561TAJ0_9ACTN</name>
<dbReference type="UniPathway" id="UPA00159">
    <property type="reaction ID" value="UER00277"/>
</dbReference>
<dbReference type="PANTHER" id="PTHR11550">
    <property type="entry name" value="CTP SYNTHASE"/>
    <property type="match status" value="1"/>
</dbReference>
<feature type="domain" description="Glutamine amidotransferase" evidence="11">
    <location>
        <begin position="35"/>
        <end position="223"/>
    </location>
</feature>
<feature type="region of interest" description="Disordered" evidence="10">
    <location>
        <begin position="1"/>
        <end position="25"/>
    </location>
</feature>
<keyword evidence="13" id="KW-1185">Reference proteome</keyword>
<evidence type="ECO:0000256" key="9">
    <source>
        <dbReference type="ARBA" id="ARBA00047781"/>
    </source>
</evidence>
<dbReference type="EMBL" id="VIWV01000001">
    <property type="protein sequence ID" value="TWF84141.1"/>
    <property type="molecule type" value="Genomic_DNA"/>
</dbReference>
<keyword evidence="8" id="KW-0665">Pyrimidine biosynthesis</keyword>
<evidence type="ECO:0000256" key="1">
    <source>
        <dbReference type="ARBA" id="ARBA00005171"/>
    </source>
</evidence>
<comment type="similarity">
    <text evidence="2">Belongs to the CTP synthase family.</text>
</comment>
<dbReference type="GO" id="GO:0005829">
    <property type="term" value="C:cytosol"/>
    <property type="evidence" value="ECO:0007669"/>
    <property type="project" value="TreeGrafter"/>
</dbReference>
<proteinExistence type="inferred from homology"/>
<evidence type="ECO:0000256" key="2">
    <source>
        <dbReference type="ARBA" id="ARBA00007533"/>
    </source>
</evidence>
<dbReference type="AlphaFoldDB" id="A0A561TAJ0"/>
<dbReference type="GO" id="GO:0016740">
    <property type="term" value="F:transferase activity"/>
    <property type="evidence" value="ECO:0007669"/>
    <property type="project" value="UniProtKB-KW"/>
</dbReference>
<feature type="compositionally biased region" description="Basic and acidic residues" evidence="10">
    <location>
        <begin position="15"/>
        <end position="25"/>
    </location>
</feature>
<dbReference type="GO" id="GO:0003883">
    <property type="term" value="F:CTP synthase activity"/>
    <property type="evidence" value="ECO:0007669"/>
    <property type="project" value="UniProtKB-EC"/>
</dbReference>
<accession>A0A561TAJ0</accession>
<dbReference type="InterPro" id="IPR029062">
    <property type="entry name" value="Class_I_gatase-like"/>
</dbReference>
<dbReference type="OrthoDB" id="3286005at2"/>
<dbReference type="GO" id="GO:0044210">
    <property type="term" value="P:'de novo' CTP biosynthetic process"/>
    <property type="evidence" value="ECO:0007669"/>
    <property type="project" value="UniProtKB-UniPathway"/>
</dbReference>
<evidence type="ECO:0000256" key="6">
    <source>
        <dbReference type="ARBA" id="ARBA00022840"/>
    </source>
</evidence>
<dbReference type="NCBIfam" id="NF004836">
    <property type="entry name" value="PRK06186.1"/>
    <property type="match status" value="1"/>
</dbReference>
<dbReference type="InterPro" id="IPR004468">
    <property type="entry name" value="CTP_synthase"/>
</dbReference>
<comment type="catalytic activity">
    <reaction evidence="9">
        <text>UTP + L-glutamine + ATP + H2O = CTP + L-glutamate + ADP + phosphate + 2 H(+)</text>
        <dbReference type="Rhea" id="RHEA:26426"/>
        <dbReference type="ChEBI" id="CHEBI:15377"/>
        <dbReference type="ChEBI" id="CHEBI:15378"/>
        <dbReference type="ChEBI" id="CHEBI:29985"/>
        <dbReference type="ChEBI" id="CHEBI:30616"/>
        <dbReference type="ChEBI" id="CHEBI:37563"/>
        <dbReference type="ChEBI" id="CHEBI:43474"/>
        <dbReference type="ChEBI" id="CHEBI:46398"/>
        <dbReference type="ChEBI" id="CHEBI:58359"/>
        <dbReference type="ChEBI" id="CHEBI:456216"/>
        <dbReference type="EC" id="6.3.4.2"/>
    </reaction>
</comment>
<dbReference type="CDD" id="cd01746">
    <property type="entry name" value="GATase1_CTP_Synthase"/>
    <property type="match status" value="1"/>
</dbReference>
<dbReference type="RefSeq" id="WP_145866318.1">
    <property type="nucleotide sequence ID" value="NZ_BNCE01000008.1"/>
</dbReference>
<dbReference type="PANTHER" id="PTHR11550:SF0">
    <property type="entry name" value="CTP SYNTHASE-RELATED"/>
    <property type="match status" value="1"/>
</dbReference>
<dbReference type="EC" id="6.3.4.2" evidence="3"/>
<dbReference type="SUPFAM" id="SSF52317">
    <property type="entry name" value="Class I glutamine amidotransferase-like"/>
    <property type="match status" value="1"/>
</dbReference>